<evidence type="ECO:0000313" key="2">
    <source>
        <dbReference type="EMBL" id="KLO10091.1"/>
    </source>
</evidence>
<gene>
    <name evidence="2" type="ORF">SCHPADRAFT_907197</name>
</gene>
<organism evidence="2 3">
    <name type="scientific">Schizopora paradoxa</name>
    <dbReference type="NCBI Taxonomy" id="27342"/>
    <lineage>
        <taxon>Eukaryota</taxon>
        <taxon>Fungi</taxon>
        <taxon>Dikarya</taxon>
        <taxon>Basidiomycota</taxon>
        <taxon>Agaricomycotina</taxon>
        <taxon>Agaricomycetes</taxon>
        <taxon>Hymenochaetales</taxon>
        <taxon>Schizoporaceae</taxon>
        <taxon>Schizopora</taxon>
    </lineage>
</organism>
<dbReference type="Proteomes" id="UP000053477">
    <property type="component" value="Unassembled WGS sequence"/>
</dbReference>
<accession>A0A0H2RZ92</accession>
<dbReference type="AlphaFoldDB" id="A0A0H2RZ92"/>
<evidence type="ECO:0000313" key="3">
    <source>
        <dbReference type="Proteomes" id="UP000053477"/>
    </source>
</evidence>
<name>A0A0H2RZ92_9AGAM</name>
<feature type="compositionally biased region" description="Polar residues" evidence="1">
    <location>
        <begin position="169"/>
        <end position="179"/>
    </location>
</feature>
<reference evidence="2 3" key="1">
    <citation type="submission" date="2015-04" db="EMBL/GenBank/DDBJ databases">
        <title>Complete genome sequence of Schizopora paradoxa KUC8140, a cosmopolitan wood degrader in East Asia.</title>
        <authorList>
            <consortium name="DOE Joint Genome Institute"/>
            <person name="Min B."/>
            <person name="Park H."/>
            <person name="Jang Y."/>
            <person name="Kim J.-J."/>
            <person name="Kim K.H."/>
            <person name="Pangilinan J."/>
            <person name="Lipzen A."/>
            <person name="Riley R."/>
            <person name="Grigoriev I.V."/>
            <person name="Spatafora J.W."/>
            <person name="Choi I.-G."/>
        </authorList>
    </citation>
    <scope>NUCLEOTIDE SEQUENCE [LARGE SCALE GENOMIC DNA]</scope>
    <source>
        <strain evidence="2 3">KUC8140</strain>
    </source>
</reference>
<keyword evidence="3" id="KW-1185">Reference proteome</keyword>
<dbReference type="InParanoid" id="A0A0H2RZ92"/>
<evidence type="ECO:0000256" key="1">
    <source>
        <dbReference type="SAM" id="MobiDB-lite"/>
    </source>
</evidence>
<sequence>MSSMQLHGHHDSPFNTIIRTLWKRTTSIFNTRTNERHPWEELAGVSYQLAFAINIWCTWIPIERQEQLFVKEAWLYERRGEIGHDFIVFAIYDFHGYDGSKPVAYIRVERFSKAEMESENERKNGGNSVVQATQATVADSETVYRDGAHELVPISTPQAPMSTHDVPENPSQQVASNPKTPRHRFAEIQDKFYLHKTLGGALQGQSVRKYQQAVLFTESDRVEPLRLLAIASAISDVAPDSKVQSQNYQFFAKMLLELAVGLLSGKPEDLKGGNSGESALPFLVDAPNPEYTELFDRAKEMFPKKWIDAEQTRQVRQSAEQRASFLIVYYT</sequence>
<protein>
    <submittedName>
        <fullName evidence="2">Uncharacterized protein</fullName>
    </submittedName>
</protein>
<feature type="region of interest" description="Disordered" evidence="1">
    <location>
        <begin position="161"/>
        <end position="180"/>
    </location>
</feature>
<proteinExistence type="predicted"/>
<dbReference type="EMBL" id="KQ086036">
    <property type="protein sequence ID" value="KLO10091.1"/>
    <property type="molecule type" value="Genomic_DNA"/>
</dbReference>